<dbReference type="Proteomes" id="UP000198855">
    <property type="component" value="Unassembled WGS sequence"/>
</dbReference>
<accession>A0A1I1UNE5</accession>
<evidence type="ECO:0000313" key="2">
    <source>
        <dbReference type="Proteomes" id="UP000198855"/>
    </source>
</evidence>
<reference evidence="2" key="1">
    <citation type="submission" date="2016-10" db="EMBL/GenBank/DDBJ databases">
        <authorList>
            <person name="Varghese N."/>
            <person name="Submissions S."/>
        </authorList>
    </citation>
    <scope>NUCLEOTIDE SEQUENCE [LARGE SCALE GENOMIC DNA]</scope>
    <source>
        <strain evidence="2">CGMCC 1.10784</strain>
    </source>
</reference>
<evidence type="ECO:0000313" key="1">
    <source>
        <dbReference type="EMBL" id="SFD72351.1"/>
    </source>
</evidence>
<proteinExistence type="predicted"/>
<dbReference type="EMBL" id="FOMT01000001">
    <property type="protein sequence ID" value="SFD72351.1"/>
    <property type="molecule type" value="Genomic_DNA"/>
</dbReference>
<dbReference type="AlphaFoldDB" id="A0A1I1UNE5"/>
<organism evidence="1 2">
    <name type="scientific">Paenibacillus catalpae</name>
    <dbReference type="NCBI Taxonomy" id="1045775"/>
    <lineage>
        <taxon>Bacteria</taxon>
        <taxon>Bacillati</taxon>
        <taxon>Bacillota</taxon>
        <taxon>Bacilli</taxon>
        <taxon>Bacillales</taxon>
        <taxon>Paenibacillaceae</taxon>
        <taxon>Paenibacillus</taxon>
    </lineage>
</organism>
<protein>
    <submittedName>
        <fullName evidence="1">Uncharacterized protein</fullName>
    </submittedName>
</protein>
<gene>
    <name evidence="1" type="ORF">SAMN05216378_1145</name>
</gene>
<sequence length="37" mass="4437">MKQVSITKFIFKLKIPAKDYIEVAYYTDKLRIKNCVK</sequence>
<keyword evidence="2" id="KW-1185">Reference proteome</keyword>
<name>A0A1I1UNE5_9BACL</name>